<dbReference type="OrthoDB" id="9983817at2759"/>
<keyword evidence="11" id="KW-1185">Reference proteome</keyword>
<dbReference type="GO" id="GO:0010008">
    <property type="term" value="C:endosome membrane"/>
    <property type="evidence" value="ECO:0007669"/>
    <property type="project" value="TreeGrafter"/>
</dbReference>
<feature type="compositionally biased region" description="Low complexity" evidence="5">
    <location>
        <begin position="325"/>
        <end position="334"/>
    </location>
</feature>
<dbReference type="PANTHER" id="PTHR46556">
    <property type="entry name" value="PLECKSTRIN HOMOLOGY DOMAIN-CONTAINING FAMILY M MEMBER 2"/>
    <property type="match status" value="1"/>
</dbReference>
<evidence type="ECO:0000313" key="10">
    <source>
        <dbReference type="Proteomes" id="UP000095284"/>
    </source>
</evidence>
<reference evidence="9" key="2">
    <citation type="submission" date="2020-08" db="EMBL/GenBank/DDBJ databases">
        <authorList>
            <person name="Kikuchi T."/>
        </authorList>
    </citation>
    <scope>NUCLEOTIDE SEQUENCE</scope>
    <source>
        <strain evidence="8">Ka4C1</strain>
    </source>
</reference>
<dbReference type="InterPro" id="IPR037213">
    <property type="entry name" value="Run_dom_sf"/>
</dbReference>
<evidence type="ECO:0000313" key="12">
    <source>
        <dbReference type="WBParaSite" id="BXY_1750400.1"/>
    </source>
</evidence>
<dbReference type="Pfam" id="PF23142">
    <property type="entry name" value="PH_PLEKHM2"/>
    <property type="match status" value="1"/>
</dbReference>
<evidence type="ECO:0000256" key="1">
    <source>
        <dbReference type="ARBA" id="ARBA00004496"/>
    </source>
</evidence>
<feature type="region of interest" description="Disordered" evidence="5">
    <location>
        <begin position="220"/>
        <end position="260"/>
    </location>
</feature>
<dbReference type="Pfam" id="PF00169">
    <property type="entry name" value="PH"/>
    <property type="match status" value="1"/>
</dbReference>
<dbReference type="GO" id="GO:0032880">
    <property type="term" value="P:regulation of protein localization"/>
    <property type="evidence" value="ECO:0007669"/>
    <property type="project" value="TreeGrafter"/>
</dbReference>
<evidence type="ECO:0000259" key="7">
    <source>
        <dbReference type="PROSITE" id="PS50826"/>
    </source>
</evidence>
<dbReference type="InterPro" id="IPR004012">
    <property type="entry name" value="Run_dom"/>
</dbReference>
<dbReference type="GO" id="GO:0007030">
    <property type="term" value="P:Golgi organization"/>
    <property type="evidence" value="ECO:0007669"/>
    <property type="project" value="TreeGrafter"/>
</dbReference>
<dbReference type="PANTHER" id="PTHR46556:SF1">
    <property type="entry name" value="PLECKSTRIN HOMOLOGY DOMAIN-CONTAINING FAMILY M MEMBER 2"/>
    <property type="match status" value="1"/>
</dbReference>
<dbReference type="SUPFAM" id="SSF140741">
    <property type="entry name" value="RUN domain-like"/>
    <property type="match status" value="1"/>
</dbReference>
<accession>A0A1I7SWS3</accession>
<evidence type="ECO:0000313" key="9">
    <source>
        <dbReference type="EMBL" id="CAG9099865.1"/>
    </source>
</evidence>
<evidence type="ECO:0000256" key="4">
    <source>
        <dbReference type="ARBA" id="ARBA00023228"/>
    </source>
</evidence>
<dbReference type="GO" id="GO:0019894">
    <property type="term" value="F:kinesin binding"/>
    <property type="evidence" value="ECO:0007669"/>
    <property type="project" value="TreeGrafter"/>
</dbReference>
<proteinExistence type="predicted"/>
<dbReference type="WBParaSite" id="BXY_1750400.1">
    <property type="protein sequence ID" value="BXY_1750400.1"/>
    <property type="gene ID" value="BXY_1750400"/>
</dbReference>
<dbReference type="InterPro" id="IPR057288">
    <property type="entry name" value="PH_PLEKHM2"/>
</dbReference>
<comment type="subcellular location">
    <subcellularLocation>
        <location evidence="1">Cytoplasm</location>
    </subcellularLocation>
    <subcellularLocation>
        <location evidence="2">Lysosome membrane</location>
    </subcellularLocation>
</comment>
<evidence type="ECO:0000259" key="6">
    <source>
        <dbReference type="PROSITE" id="PS50003"/>
    </source>
</evidence>
<organism evidence="10 12">
    <name type="scientific">Bursaphelenchus xylophilus</name>
    <name type="common">Pinewood nematode worm</name>
    <name type="synonym">Aphelenchoides xylophilus</name>
    <dbReference type="NCBI Taxonomy" id="6326"/>
    <lineage>
        <taxon>Eukaryota</taxon>
        <taxon>Metazoa</taxon>
        <taxon>Ecdysozoa</taxon>
        <taxon>Nematoda</taxon>
        <taxon>Chromadorea</taxon>
        <taxon>Rhabditida</taxon>
        <taxon>Tylenchina</taxon>
        <taxon>Tylenchomorpha</taxon>
        <taxon>Aphelenchoidea</taxon>
        <taxon>Aphelenchoididae</taxon>
        <taxon>Bursaphelenchus</taxon>
    </lineage>
</organism>
<dbReference type="GO" id="GO:0005765">
    <property type="term" value="C:lysosomal membrane"/>
    <property type="evidence" value="ECO:0007669"/>
    <property type="project" value="UniProtKB-SubCell"/>
</dbReference>
<name>A0A1I7SWS3_BURXY</name>
<dbReference type="EMBL" id="CAJFCV020000002">
    <property type="protein sequence ID" value="CAG9099865.1"/>
    <property type="molecule type" value="Genomic_DNA"/>
</dbReference>
<reference evidence="12" key="1">
    <citation type="submission" date="2016-11" db="UniProtKB">
        <authorList>
            <consortium name="WormBaseParasite"/>
        </authorList>
    </citation>
    <scope>IDENTIFICATION</scope>
</reference>
<evidence type="ECO:0000256" key="2">
    <source>
        <dbReference type="ARBA" id="ARBA00004656"/>
    </source>
</evidence>
<evidence type="ECO:0000256" key="3">
    <source>
        <dbReference type="ARBA" id="ARBA00022490"/>
    </source>
</evidence>
<keyword evidence="4" id="KW-0458">Lysosome</keyword>
<feature type="compositionally biased region" description="Basic and acidic residues" evidence="5">
    <location>
        <begin position="336"/>
        <end position="373"/>
    </location>
</feature>
<feature type="compositionally biased region" description="Polar residues" evidence="5">
    <location>
        <begin position="249"/>
        <end position="259"/>
    </location>
</feature>
<feature type="domain" description="PH" evidence="6">
    <location>
        <begin position="635"/>
        <end position="740"/>
    </location>
</feature>
<feature type="domain" description="RUN" evidence="7">
    <location>
        <begin position="43"/>
        <end position="165"/>
    </location>
</feature>
<dbReference type="InterPro" id="IPR001849">
    <property type="entry name" value="PH_domain"/>
</dbReference>
<dbReference type="Gene3D" id="2.30.29.30">
    <property type="entry name" value="Pleckstrin-homology domain (PH domain)/Phosphotyrosine-binding domain (PTB)"/>
    <property type="match status" value="1"/>
</dbReference>
<dbReference type="GO" id="GO:0032418">
    <property type="term" value="P:lysosome localization"/>
    <property type="evidence" value="ECO:0007669"/>
    <property type="project" value="TreeGrafter"/>
</dbReference>
<dbReference type="Proteomes" id="UP000582659">
    <property type="component" value="Unassembled WGS sequence"/>
</dbReference>
<dbReference type="EMBL" id="CAJFDI010000002">
    <property type="protein sequence ID" value="CAD5216568.1"/>
    <property type="molecule type" value="Genomic_DNA"/>
</dbReference>
<dbReference type="SMART" id="SM00233">
    <property type="entry name" value="PH"/>
    <property type="match status" value="1"/>
</dbReference>
<feature type="region of interest" description="Disordered" evidence="5">
    <location>
        <begin position="280"/>
        <end position="388"/>
    </location>
</feature>
<dbReference type="InterPro" id="IPR053015">
    <property type="entry name" value="PH_domain-containing_M2"/>
</dbReference>
<dbReference type="eggNOG" id="ENOG502S5QQ">
    <property type="taxonomic scope" value="Eukaryota"/>
</dbReference>
<dbReference type="AlphaFoldDB" id="A0A1I7SWS3"/>
<dbReference type="InterPro" id="IPR011993">
    <property type="entry name" value="PH-like_dom_sf"/>
</dbReference>
<evidence type="ECO:0000313" key="8">
    <source>
        <dbReference type="EMBL" id="CAD5216568.1"/>
    </source>
</evidence>
<sequence length="864" mass="98935">MFHLAPVGLDGPSRVKRDKHQTILNDIKVTVKECLRFGQNEIPGREIEAVELLRALDAFLAHGFKDPPKCYWFYVKEFIPKSAQADLQIEWRTSDERKLSIGWLKSTLNNKTLYFEFLSFVAQPKLMKKYYEKNAAVRNQALLKLVAVGVEPLNNVNFKFLSPAMRESQEVPIAQLSSQAPIIHVPSSTAIQPRSIPRRRLDRPGVILSASVHAADSSASFRVGSFDHPGPREDREEEDEDLPRVEVPQTANEPFLSTTRDQEYILDAMVKNHRTRIQSSARFETDSDEAHSEEEVVRKMSSSPSKLSRRRSQRNRERSVDVAIPSSPSSSTSSGIKRDIRSSKSNDEEGKVEVEAGEDDVKSEELQETKEEGKEAEEENVLSEEVKAESLREAIPDEPIEGNLQLISGEIVSLAMEVFHQDSERYQAMYSVYINHSVGEPQHRFLLVTDQCIYLLKAEIENEKGQDQFYSSSLNFAASRFDSSRSIENMSPVRNLSESNHLEGSNHDGVKYTYRTETYLSLKYLDCISVGLNAQTLCFHSTSKQIFFSNPKRREKQFQVETASQKLGELIVFKLSAIIKAKFNHSMAIDRNQNTFSSIILHNFVRKELGLPQVEIKQANLIYWLQSLKETDTSAETMESYLYARNVYPNAWRKKTDEWVQSYFILREHMLYQFTDSTCKEAIASVDLRQKVELVEQVLLKNDENFVFQITLIEEPFIQFSFETMDEMNKWLSAITMAVSSSHASELDAVACLLVATDATLLFVQEGANFLVDGFVRCLHKMSICDIHAISSAKTPSHRILAIQRESGNSEWLFFRNDSELHNFINFVLNEWGMQIEEHGEGWMETDSVHGKIYRQCQHRIDFF</sequence>
<evidence type="ECO:0000313" key="11">
    <source>
        <dbReference type="Proteomes" id="UP000659654"/>
    </source>
</evidence>
<evidence type="ECO:0000256" key="5">
    <source>
        <dbReference type="SAM" id="MobiDB-lite"/>
    </source>
</evidence>
<protein>
    <submittedName>
        <fullName evidence="8">(pine wood nematode) hypothetical protein</fullName>
    </submittedName>
</protein>
<keyword evidence="3" id="KW-0963">Cytoplasm</keyword>
<dbReference type="SMR" id="A0A1I7SWS3"/>
<gene>
    <name evidence="8" type="ORF">BXYJ_LOCUS4600</name>
</gene>
<dbReference type="Gene3D" id="1.20.58.900">
    <property type="match status" value="1"/>
</dbReference>
<dbReference type="Proteomes" id="UP000095284">
    <property type="component" value="Unplaced"/>
</dbReference>
<dbReference type="SUPFAM" id="SSF50729">
    <property type="entry name" value="PH domain-like"/>
    <property type="match status" value="1"/>
</dbReference>
<dbReference type="PROSITE" id="PS50003">
    <property type="entry name" value="PH_DOMAIN"/>
    <property type="match status" value="1"/>
</dbReference>
<feature type="compositionally biased region" description="Basic and acidic residues" evidence="5">
    <location>
        <begin position="283"/>
        <end position="298"/>
    </location>
</feature>
<dbReference type="Proteomes" id="UP000659654">
    <property type="component" value="Unassembled WGS sequence"/>
</dbReference>
<dbReference type="PROSITE" id="PS50826">
    <property type="entry name" value="RUN"/>
    <property type="match status" value="1"/>
</dbReference>